<reference evidence="1" key="1">
    <citation type="submission" date="2022-07" db="EMBL/GenBank/DDBJ databases">
        <title>Taxonomy of Novel Oxalotrophic and Methylotrophic Bacteria.</title>
        <authorList>
            <person name="Sahin N."/>
            <person name="Tani A."/>
        </authorList>
    </citation>
    <scope>NUCLEOTIDE SEQUENCE</scope>
    <source>
        <strain evidence="1">AM327</strain>
    </source>
</reference>
<dbReference type="GO" id="GO:0009368">
    <property type="term" value="C:endopeptidase Clp complex"/>
    <property type="evidence" value="ECO:0007669"/>
    <property type="project" value="TreeGrafter"/>
</dbReference>
<evidence type="ECO:0000313" key="2">
    <source>
        <dbReference type="Proteomes" id="UP001143545"/>
    </source>
</evidence>
<dbReference type="Pfam" id="PF00574">
    <property type="entry name" value="CLP_protease"/>
    <property type="match status" value="1"/>
</dbReference>
<dbReference type="GO" id="GO:0004252">
    <property type="term" value="F:serine-type endopeptidase activity"/>
    <property type="evidence" value="ECO:0007669"/>
    <property type="project" value="TreeGrafter"/>
</dbReference>
<dbReference type="GO" id="GO:0051117">
    <property type="term" value="F:ATPase binding"/>
    <property type="evidence" value="ECO:0007669"/>
    <property type="project" value="TreeGrafter"/>
</dbReference>
<organism evidence="1 2">
    <name type="scientific">Neptunitalea chrysea</name>
    <dbReference type="NCBI Taxonomy" id="1647581"/>
    <lineage>
        <taxon>Bacteria</taxon>
        <taxon>Pseudomonadati</taxon>
        <taxon>Bacteroidota</taxon>
        <taxon>Flavobacteriia</taxon>
        <taxon>Flavobacteriales</taxon>
        <taxon>Flavobacteriaceae</taxon>
        <taxon>Neptunitalea</taxon>
    </lineage>
</organism>
<dbReference type="SUPFAM" id="SSF52096">
    <property type="entry name" value="ClpP/crotonase"/>
    <property type="match status" value="1"/>
</dbReference>
<proteinExistence type="predicted"/>
<comment type="caution">
    <text evidence="1">The sequence shown here is derived from an EMBL/GenBank/DDBJ whole genome shotgun (WGS) entry which is preliminary data.</text>
</comment>
<dbReference type="Gene3D" id="3.90.226.10">
    <property type="entry name" value="2-enoyl-CoA Hydratase, Chain A, domain 1"/>
    <property type="match status" value="1"/>
</dbReference>
<sequence>MKSRKVLIIGSGAAGRKLELFAESKAGKASLRIVGAISNWNENNGKEFTRLVDDLLKKHTHADLYLNTEGGSVFEANEIVNQLKRFKSVQITVGALCASAGTYLAACFPTSAYLNSQFMIHKPMLMTGGNEDEVERDLKMLRNTTTAYKKAYAKKMGISEDEVEELWAKGDYWMTATEAKEKGLIDFILDEEEEINAEMKQALVACGAPNIPELRKPNSNKNEDYHMNREELIAWLGLPADATDAQIEAAKNQMKVNAAKHVDAVASKKQKDDDKKKDKAKTLVAGALKDKKITAAQVSQYEKLAAADYKATEELIDGLESLEKLSNKTKKPADKNLEAARKDWTLDDYISKDPEAYEQMKVDDPEKAEALEAAYFGN</sequence>
<dbReference type="EMBL" id="BRVP01000004">
    <property type="protein sequence ID" value="GLB51712.1"/>
    <property type="molecule type" value="Genomic_DNA"/>
</dbReference>
<dbReference type="RefSeq" id="WP_281752532.1">
    <property type="nucleotide sequence ID" value="NZ_BRVP01000004.1"/>
</dbReference>
<protein>
    <recommendedName>
        <fullName evidence="3">ATP-dependent Clp protease proteolytic subunit</fullName>
    </recommendedName>
</protein>
<dbReference type="PANTHER" id="PTHR10381:SF11">
    <property type="entry name" value="ATP-DEPENDENT CLP PROTEASE PROTEOLYTIC SUBUNIT, MITOCHONDRIAL"/>
    <property type="match status" value="1"/>
</dbReference>
<dbReference type="GO" id="GO:0006515">
    <property type="term" value="P:protein quality control for misfolded or incompletely synthesized proteins"/>
    <property type="evidence" value="ECO:0007669"/>
    <property type="project" value="TreeGrafter"/>
</dbReference>
<evidence type="ECO:0000313" key="1">
    <source>
        <dbReference type="EMBL" id="GLB51712.1"/>
    </source>
</evidence>
<gene>
    <name evidence="1" type="ORF">NBRC110019_07510</name>
</gene>
<dbReference type="PANTHER" id="PTHR10381">
    <property type="entry name" value="ATP-DEPENDENT CLP PROTEASE PROTEOLYTIC SUBUNIT"/>
    <property type="match status" value="1"/>
</dbReference>
<dbReference type="CDD" id="cd07016">
    <property type="entry name" value="S14_ClpP_1"/>
    <property type="match status" value="1"/>
</dbReference>
<accession>A0A9W6EUT3</accession>
<name>A0A9W6EUT3_9FLAO</name>
<keyword evidence="2" id="KW-1185">Reference proteome</keyword>
<dbReference type="Proteomes" id="UP001143545">
    <property type="component" value="Unassembled WGS sequence"/>
</dbReference>
<dbReference type="InterPro" id="IPR029045">
    <property type="entry name" value="ClpP/crotonase-like_dom_sf"/>
</dbReference>
<dbReference type="InterPro" id="IPR023562">
    <property type="entry name" value="ClpP/TepA"/>
</dbReference>
<dbReference type="GO" id="GO:0004176">
    <property type="term" value="F:ATP-dependent peptidase activity"/>
    <property type="evidence" value="ECO:0007669"/>
    <property type="project" value="TreeGrafter"/>
</dbReference>
<dbReference type="AlphaFoldDB" id="A0A9W6EUT3"/>
<evidence type="ECO:0008006" key="3">
    <source>
        <dbReference type="Google" id="ProtNLM"/>
    </source>
</evidence>